<protein>
    <submittedName>
        <fullName evidence="12">Potassium channel</fullName>
    </submittedName>
</protein>
<evidence type="ECO:0000256" key="9">
    <source>
        <dbReference type="SAM" id="MobiDB-lite"/>
    </source>
</evidence>
<keyword evidence="5 8" id="KW-0406">Ion transport</keyword>
<feature type="domain" description="Potassium channel" evidence="11">
    <location>
        <begin position="366"/>
        <end position="440"/>
    </location>
</feature>
<dbReference type="OrthoDB" id="297496at2759"/>
<organism evidence="12 13">
    <name type="scientific">Aspergillus sclerotialis</name>
    <dbReference type="NCBI Taxonomy" id="2070753"/>
    <lineage>
        <taxon>Eukaryota</taxon>
        <taxon>Fungi</taxon>
        <taxon>Dikarya</taxon>
        <taxon>Ascomycota</taxon>
        <taxon>Pezizomycotina</taxon>
        <taxon>Eurotiomycetes</taxon>
        <taxon>Eurotiomycetidae</taxon>
        <taxon>Eurotiales</taxon>
        <taxon>Aspergillaceae</taxon>
        <taxon>Aspergillus</taxon>
        <taxon>Aspergillus subgen. Polypaecilum</taxon>
    </lineage>
</organism>
<evidence type="ECO:0000256" key="10">
    <source>
        <dbReference type="SAM" id="Phobius"/>
    </source>
</evidence>
<evidence type="ECO:0000313" key="12">
    <source>
        <dbReference type="EMBL" id="RJE17529.1"/>
    </source>
</evidence>
<evidence type="ECO:0000256" key="7">
    <source>
        <dbReference type="ARBA" id="ARBA00023303"/>
    </source>
</evidence>
<feature type="region of interest" description="Disordered" evidence="9">
    <location>
        <begin position="1"/>
        <end position="34"/>
    </location>
</feature>
<keyword evidence="13" id="KW-1185">Reference proteome</keyword>
<feature type="transmembrane region" description="Helical" evidence="10">
    <location>
        <begin position="208"/>
        <end position="229"/>
    </location>
</feature>
<evidence type="ECO:0000256" key="3">
    <source>
        <dbReference type="ARBA" id="ARBA00022692"/>
    </source>
</evidence>
<accession>A0A3A2Z3C4</accession>
<feature type="transmembrane region" description="Helical" evidence="10">
    <location>
        <begin position="264"/>
        <end position="284"/>
    </location>
</feature>
<proteinExistence type="inferred from homology"/>
<feature type="compositionally biased region" description="Polar residues" evidence="9">
    <location>
        <begin position="1"/>
        <end position="13"/>
    </location>
</feature>
<evidence type="ECO:0000256" key="2">
    <source>
        <dbReference type="ARBA" id="ARBA00022448"/>
    </source>
</evidence>
<dbReference type="PANTHER" id="PTHR11003">
    <property type="entry name" value="POTASSIUM CHANNEL, SUBFAMILY K"/>
    <property type="match status" value="1"/>
</dbReference>
<gene>
    <name evidence="12" type="ORF">PHISCL_10134</name>
</gene>
<dbReference type="InterPro" id="IPR003280">
    <property type="entry name" value="2pore_dom_K_chnl"/>
</dbReference>
<comment type="caution">
    <text evidence="12">The sequence shown here is derived from an EMBL/GenBank/DDBJ whole genome shotgun (WGS) entry which is preliminary data.</text>
</comment>
<evidence type="ECO:0000256" key="1">
    <source>
        <dbReference type="ARBA" id="ARBA00004141"/>
    </source>
</evidence>
<dbReference type="PANTHER" id="PTHR11003:SF301">
    <property type="entry name" value="POTASSIUM CHANNEL PROTEIN"/>
    <property type="match status" value="1"/>
</dbReference>
<dbReference type="AlphaFoldDB" id="A0A3A2Z3C4"/>
<keyword evidence="2 8" id="KW-0813">Transport</keyword>
<feature type="transmembrane region" description="Helical" evidence="10">
    <location>
        <begin position="165"/>
        <end position="188"/>
    </location>
</feature>
<dbReference type="GO" id="GO:0030322">
    <property type="term" value="P:stabilization of membrane potential"/>
    <property type="evidence" value="ECO:0007669"/>
    <property type="project" value="TreeGrafter"/>
</dbReference>
<dbReference type="EMBL" id="MVGC01000864">
    <property type="protein sequence ID" value="RJE17529.1"/>
    <property type="molecule type" value="Genomic_DNA"/>
</dbReference>
<dbReference type="GO" id="GO:0005886">
    <property type="term" value="C:plasma membrane"/>
    <property type="evidence" value="ECO:0007669"/>
    <property type="project" value="TreeGrafter"/>
</dbReference>
<dbReference type="PRINTS" id="PR01333">
    <property type="entry name" value="2POREKCHANEL"/>
</dbReference>
<feature type="transmembrane region" description="Helical" evidence="10">
    <location>
        <begin position="356"/>
        <end position="379"/>
    </location>
</feature>
<comment type="similarity">
    <text evidence="8">Belongs to the two pore domain potassium channel (TC 1.A.1.8) family.</text>
</comment>
<feature type="transmembrane region" description="Helical" evidence="10">
    <location>
        <begin position="126"/>
        <end position="149"/>
    </location>
</feature>
<evidence type="ECO:0000259" key="11">
    <source>
        <dbReference type="Pfam" id="PF07885"/>
    </source>
</evidence>
<keyword evidence="7 8" id="KW-0407">Ion channel</keyword>
<dbReference type="Gene3D" id="1.10.287.70">
    <property type="match status" value="2"/>
</dbReference>
<dbReference type="Pfam" id="PF07885">
    <property type="entry name" value="Ion_trans_2"/>
    <property type="match status" value="2"/>
</dbReference>
<feature type="domain" description="Potassium channel" evidence="11">
    <location>
        <begin position="213"/>
        <end position="284"/>
    </location>
</feature>
<feature type="transmembrane region" description="Helical" evidence="10">
    <location>
        <begin position="94"/>
        <end position="114"/>
    </location>
</feature>
<dbReference type="STRING" id="2070753.A0A3A2Z3C4"/>
<dbReference type="Proteomes" id="UP000266188">
    <property type="component" value="Unassembled WGS sequence"/>
</dbReference>
<keyword evidence="4 10" id="KW-1133">Transmembrane helix</keyword>
<dbReference type="GO" id="GO:0022841">
    <property type="term" value="F:potassium ion leak channel activity"/>
    <property type="evidence" value="ECO:0007669"/>
    <property type="project" value="TreeGrafter"/>
</dbReference>
<feature type="compositionally biased region" description="Basic and acidic residues" evidence="9">
    <location>
        <begin position="25"/>
        <end position="34"/>
    </location>
</feature>
<evidence type="ECO:0000256" key="8">
    <source>
        <dbReference type="RuleBase" id="RU003857"/>
    </source>
</evidence>
<evidence type="ECO:0000313" key="13">
    <source>
        <dbReference type="Proteomes" id="UP000266188"/>
    </source>
</evidence>
<feature type="region of interest" description="Disordered" evidence="9">
    <location>
        <begin position="481"/>
        <end position="525"/>
    </location>
</feature>
<reference evidence="13" key="1">
    <citation type="submission" date="2017-02" db="EMBL/GenBank/DDBJ databases">
        <authorList>
            <person name="Tafer H."/>
            <person name="Lopandic K."/>
        </authorList>
    </citation>
    <scope>NUCLEOTIDE SEQUENCE [LARGE SCALE GENOMIC DNA]</scope>
    <source>
        <strain evidence="13">CBS 366.77</strain>
    </source>
</reference>
<sequence>MNDQSLSQPTDESPSAERYTGHRKGHEDGRPSSREAAEYPLPVWWWLASTAYPLIVGALGPMANALSICSLAESWMKAIPAGGDQPRKVPEPEWVIVVNAVSLGFAIISNLILLMKMAQRISFAKAQPIVIIGWYITSILLLAILAVFARVKRNSPNPTATFSQAYYYGTFAAGLYFIIASMLLITTYGAYRGHYSREYKLTNSQRSLMLQTIIFLIYLLGGSAVYARIEDWDFLDAVYWADYTLLTIGIGNFAPVTHLGRSLLFPYAVGGILSLGLIVSSIRAQMLETGRQKIAEVVTEKTRKFLIREASSDHAHLQKLVARLSNGPEESEQDRRKREFKVMRQVRQTATLERKWISFLISLIIWMIMWLIGGVAFWTSDQDSHWTYFESLYFAYTTLLTIGFGDFHPSTAWEKSFFVFWTLLAVPTVTILISNIGDTIARTFGDLTIYIGKLTILPGDKPFKELIRDLTRGSWKEKFLNESADQDEPPQPPSSQLDPENTVEDETEARNAIEADEHKKEESARARGDIAAENIHHYHYLLFREVRKMINYATTNLPKEFEYHEWEYFLNLIAGEDVFPETDEKKKEKEKEKGRGNGWSWIDRKSPLLGEKTEVQWLLEALTEALERELRKASRGFHSPENGSVRESNEGGGEG</sequence>
<feature type="transmembrane region" description="Helical" evidence="10">
    <location>
        <begin position="385"/>
        <end position="405"/>
    </location>
</feature>
<dbReference type="SUPFAM" id="SSF81324">
    <property type="entry name" value="Voltage-gated potassium channels"/>
    <property type="match status" value="2"/>
</dbReference>
<dbReference type="GO" id="GO:0015271">
    <property type="term" value="F:outward rectifier potassium channel activity"/>
    <property type="evidence" value="ECO:0007669"/>
    <property type="project" value="TreeGrafter"/>
</dbReference>
<keyword evidence="3 8" id="KW-0812">Transmembrane</keyword>
<feature type="transmembrane region" description="Helical" evidence="10">
    <location>
        <begin position="417"/>
        <end position="437"/>
    </location>
</feature>
<name>A0A3A2Z3C4_9EURO</name>
<comment type="subcellular location">
    <subcellularLocation>
        <location evidence="1">Membrane</location>
        <topology evidence="1">Multi-pass membrane protein</topology>
    </subcellularLocation>
</comment>
<evidence type="ECO:0000256" key="5">
    <source>
        <dbReference type="ARBA" id="ARBA00023065"/>
    </source>
</evidence>
<evidence type="ECO:0000256" key="6">
    <source>
        <dbReference type="ARBA" id="ARBA00023136"/>
    </source>
</evidence>
<feature type="compositionally biased region" description="Basic and acidic residues" evidence="9">
    <location>
        <begin position="508"/>
        <end position="525"/>
    </location>
</feature>
<keyword evidence="6 10" id="KW-0472">Membrane</keyword>
<evidence type="ECO:0000256" key="4">
    <source>
        <dbReference type="ARBA" id="ARBA00022989"/>
    </source>
</evidence>
<feature type="region of interest" description="Disordered" evidence="9">
    <location>
        <begin position="632"/>
        <end position="655"/>
    </location>
</feature>
<dbReference type="InterPro" id="IPR013099">
    <property type="entry name" value="K_chnl_dom"/>
</dbReference>